<dbReference type="SUPFAM" id="SSF52172">
    <property type="entry name" value="CheY-like"/>
    <property type="match status" value="1"/>
</dbReference>
<protein>
    <submittedName>
        <fullName evidence="6">Response regulator transcription factor</fullName>
    </submittedName>
</protein>
<evidence type="ECO:0000259" key="4">
    <source>
        <dbReference type="PROSITE" id="PS50043"/>
    </source>
</evidence>
<evidence type="ECO:0000256" key="3">
    <source>
        <dbReference type="PROSITE-ProRule" id="PRU00169"/>
    </source>
</evidence>
<name>A0A7X1E9T9_9BACT</name>
<dbReference type="PRINTS" id="PR00038">
    <property type="entry name" value="HTHLUXR"/>
</dbReference>
<feature type="modified residue" description="4-aspartylphosphate" evidence="3">
    <location>
        <position position="55"/>
    </location>
</feature>
<dbReference type="GO" id="GO:0006355">
    <property type="term" value="P:regulation of DNA-templated transcription"/>
    <property type="evidence" value="ECO:0007669"/>
    <property type="project" value="InterPro"/>
</dbReference>
<evidence type="ECO:0000313" key="7">
    <source>
        <dbReference type="Proteomes" id="UP000526501"/>
    </source>
</evidence>
<dbReference type="PROSITE" id="PS50043">
    <property type="entry name" value="HTH_LUXR_2"/>
    <property type="match status" value="1"/>
</dbReference>
<dbReference type="Pfam" id="PF00072">
    <property type="entry name" value="Response_reg"/>
    <property type="match status" value="1"/>
</dbReference>
<dbReference type="InterPro" id="IPR001789">
    <property type="entry name" value="Sig_transdc_resp-reg_receiver"/>
</dbReference>
<accession>A0A7X1E9T9</accession>
<dbReference type="PROSITE" id="PS00622">
    <property type="entry name" value="HTH_LUXR_1"/>
    <property type="match status" value="1"/>
</dbReference>
<dbReference type="Gene3D" id="3.40.50.2300">
    <property type="match status" value="1"/>
</dbReference>
<keyword evidence="1 3" id="KW-0597">Phosphoprotein</keyword>
<dbReference type="CDD" id="cd06170">
    <property type="entry name" value="LuxR_C_like"/>
    <property type="match status" value="1"/>
</dbReference>
<dbReference type="GO" id="GO:0003677">
    <property type="term" value="F:DNA binding"/>
    <property type="evidence" value="ECO:0007669"/>
    <property type="project" value="UniProtKB-KW"/>
</dbReference>
<dbReference type="RefSeq" id="WP_185661654.1">
    <property type="nucleotide sequence ID" value="NZ_CAWPOO010000013.1"/>
</dbReference>
<feature type="domain" description="HTH luxR-type" evidence="4">
    <location>
        <begin position="146"/>
        <end position="211"/>
    </location>
</feature>
<evidence type="ECO:0000313" key="6">
    <source>
        <dbReference type="EMBL" id="MBC2607789.1"/>
    </source>
</evidence>
<dbReference type="PANTHER" id="PTHR43214">
    <property type="entry name" value="TWO-COMPONENT RESPONSE REGULATOR"/>
    <property type="match status" value="1"/>
</dbReference>
<gene>
    <name evidence="6" type="ORF">H5P27_17175</name>
</gene>
<sequence>MSIRVYIVDDHPLVRQGLTQIISGQEDLEVCGEAEDSSGAMRGIESSNPDVVIVDISLQGNNGLELIKNLKAIHEKLPILVFSMHDESIYAQRALRAGAKAYVMKKESSDKIVDAIRKILKGEIYVSPRVADQVLHQIVNGPTNSSTSPVDRLTDRELEVVQLIGRGLSTREIAESLHLSVKTIESHRAHVKEKLNLRNATELVQFSVQWVDQQDN</sequence>
<evidence type="ECO:0000256" key="1">
    <source>
        <dbReference type="ARBA" id="ARBA00022553"/>
    </source>
</evidence>
<dbReference type="Pfam" id="PF00196">
    <property type="entry name" value="GerE"/>
    <property type="match status" value="1"/>
</dbReference>
<dbReference type="PANTHER" id="PTHR43214:SF43">
    <property type="entry name" value="TWO-COMPONENT RESPONSE REGULATOR"/>
    <property type="match status" value="1"/>
</dbReference>
<dbReference type="InterPro" id="IPR039420">
    <property type="entry name" value="WalR-like"/>
</dbReference>
<dbReference type="EMBL" id="JACHVC010000013">
    <property type="protein sequence ID" value="MBC2607789.1"/>
    <property type="molecule type" value="Genomic_DNA"/>
</dbReference>
<feature type="domain" description="Response regulatory" evidence="5">
    <location>
        <begin position="4"/>
        <end position="120"/>
    </location>
</feature>
<proteinExistence type="predicted"/>
<dbReference type="AlphaFoldDB" id="A0A7X1E9T9"/>
<dbReference type="SUPFAM" id="SSF46894">
    <property type="entry name" value="C-terminal effector domain of the bipartite response regulators"/>
    <property type="match status" value="1"/>
</dbReference>
<dbReference type="GO" id="GO:0000160">
    <property type="term" value="P:phosphorelay signal transduction system"/>
    <property type="evidence" value="ECO:0007669"/>
    <property type="project" value="InterPro"/>
</dbReference>
<organism evidence="6 7">
    <name type="scientific">Pelagicoccus albus</name>
    <dbReference type="NCBI Taxonomy" id="415222"/>
    <lineage>
        <taxon>Bacteria</taxon>
        <taxon>Pseudomonadati</taxon>
        <taxon>Verrucomicrobiota</taxon>
        <taxon>Opitutia</taxon>
        <taxon>Puniceicoccales</taxon>
        <taxon>Pelagicoccaceae</taxon>
        <taxon>Pelagicoccus</taxon>
    </lineage>
</organism>
<comment type="caution">
    <text evidence="6">The sequence shown here is derived from an EMBL/GenBank/DDBJ whole genome shotgun (WGS) entry which is preliminary data.</text>
</comment>
<dbReference type="PROSITE" id="PS50110">
    <property type="entry name" value="RESPONSE_REGULATORY"/>
    <property type="match status" value="1"/>
</dbReference>
<dbReference type="InterPro" id="IPR000792">
    <property type="entry name" value="Tscrpt_reg_LuxR_C"/>
</dbReference>
<evidence type="ECO:0000256" key="2">
    <source>
        <dbReference type="ARBA" id="ARBA00023125"/>
    </source>
</evidence>
<dbReference type="Proteomes" id="UP000526501">
    <property type="component" value="Unassembled WGS sequence"/>
</dbReference>
<keyword evidence="2" id="KW-0238">DNA-binding</keyword>
<dbReference type="InterPro" id="IPR016032">
    <property type="entry name" value="Sig_transdc_resp-reg_C-effctor"/>
</dbReference>
<evidence type="ECO:0000259" key="5">
    <source>
        <dbReference type="PROSITE" id="PS50110"/>
    </source>
</evidence>
<dbReference type="InterPro" id="IPR058245">
    <property type="entry name" value="NreC/VraR/RcsB-like_REC"/>
</dbReference>
<dbReference type="SMART" id="SM00448">
    <property type="entry name" value="REC"/>
    <property type="match status" value="1"/>
</dbReference>
<reference evidence="6 7" key="1">
    <citation type="submission" date="2020-07" db="EMBL/GenBank/DDBJ databases">
        <authorList>
            <person name="Feng X."/>
        </authorList>
    </citation>
    <scope>NUCLEOTIDE SEQUENCE [LARGE SCALE GENOMIC DNA]</scope>
    <source>
        <strain evidence="6 7">JCM23202</strain>
    </source>
</reference>
<dbReference type="InterPro" id="IPR011006">
    <property type="entry name" value="CheY-like_superfamily"/>
</dbReference>
<keyword evidence="7" id="KW-1185">Reference proteome</keyword>
<dbReference type="CDD" id="cd17535">
    <property type="entry name" value="REC_NarL-like"/>
    <property type="match status" value="1"/>
</dbReference>
<dbReference type="SMART" id="SM00421">
    <property type="entry name" value="HTH_LUXR"/>
    <property type="match status" value="1"/>
</dbReference>